<protein>
    <submittedName>
        <fullName evidence="2">Uncharacterized protein</fullName>
    </submittedName>
</protein>
<reference evidence="2 3" key="1">
    <citation type="journal article" date="2023" name="Commun. Biol.">
        <title>Reorganization of the ancestral sex-determining regions during the evolution of trioecy in Pleodorina starrii.</title>
        <authorList>
            <person name="Takahashi K."/>
            <person name="Suzuki S."/>
            <person name="Kawai-Toyooka H."/>
            <person name="Yamamoto K."/>
            <person name="Hamaji T."/>
            <person name="Ootsuki R."/>
            <person name="Yamaguchi H."/>
            <person name="Kawachi M."/>
            <person name="Higashiyama T."/>
            <person name="Nozaki H."/>
        </authorList>
    </citation>
    <scope>NUCLEOTIDE SEQUENCE [LARGE SCALE GENOMIC DNA]</scope>
    <source>
        <strain evidence="2 3">NIES-4479</strain>
    </source>
</reference>
<name>A0A9W6F7K9_9CHLO</name>
<evidence type="ECO:0000313" key="2">
    <source>
        <dbReference type="EMBL" id="GLC58651.1"/>
    </source>
</evidence>
<dbReference type="AlphaFoldDB" id="A0A9W6F7K9"/>
<feature type="compositionally biased region" description="Low complexity" evidence="1">
    <location>
        <begin position="1"/>
        <end position="15"/>
    </location>
</feature>
<feature type="region of interest" description="Disordered" evidence="1">
    <location>
        <begin position="1"/>
        <end position="33"/>
    </location>
</feature>
<comment type="caution">
    <text evidence="2">The sequence shown here is derived from an EMBL/GenBank/DDBJ whole genome shotgun (WGS) entry which is preliminary data.</text>
</comment>
<dbReference type="Proteomes" id="UP001165080">
    <property type="component" value="Unassembled WGS sequence"/>
</dbReference>
<evidence type="ECO:0000313" key="3">
    <source>
        <dbReference type="Proteomes" id="UP001165080"/>
    </source>
</evidence>
<keyword evidence="3" id="KW-1185">Reference proteome</keyword>
<accession>A0A9W6F7K9</accession>
<organism evidence="2 3">
    <name type="scientific">Pleodorina starrii</name>
    <dbReference type="NCBI Taxonomy" id="330485"/>
    <lineage>
        <taxon>Eukaryota</taxon>
        <taxon>Viridiplantae</taxon>
        <taxon>Chlorophyta</taxon>
        <taxon>core chlorophytes</taxon>
        <taxon>Chlorophyceae</taxon>
        <taxon>CS clade</taxon>
        <taxon>Chlamydomonadales</taxon>
        <taxon>Volvocaceae</taxon>
        <taxon>Pleodorina</taxon>
    </lineage>
</organism>
<proteinExistence type="predicted"/>
<evidence type="ECO:0000256" key="1">
    <source>
        <dbReference type="SAM" id="MobiDB-lite"/>
    </source>
</evidence>
<sequence length="98" mass="9142">MLFAQTPETPAAAGAAAGGGEAQRQPSNSSGKPSVLLSVDGVGGVQVWLVAAAGVVAGRAAAGWAAAAGAAAGWVAAGWAAAGGEAWGWVGLASEDVG</sequence>
<dbReference type="EMBL" id="BRXU01000023">
    <property type="protein sequence ID" value="GLC58651.1"/>
    <property type="molecule type" value="Genomic_DNA"/>
</dbReference>
<gene>
    <name evidence="2" type="primary">PLESTB002063</name>
    <name evidence="2" type="ORF">PLESTB_001384400</name>
</gene>